<protein>
    <submittedName>
        <fullName evidence="3">Uncharacterized protein</fullName>
    </submittedName>
</protein>
<proteinExistence type="inferred from homology"/>
<dbReference type="Proteomes" id="UP000007100">
    <property type="component" value="Plasmid pACMV1"/>
</dbReference>
<keyword evidence="3" id="KW-0614">Plasmid</keyword>
<dbReference type="RefSeq" id="WP_013635032.1">
    <property type="nucleotide sequence ID" value="NC_015178.1"/>
</dbReference>
<dbReference type="GO" id="GO:0016020">
    <property type="term" value="C:membrane"/>
    <property type="evidence" value="ECO:0007669"/>
    <property type="project" value="InterPro"/>
</dbReference>
<dbReference type="GO" id="GO:0015288">
    <property type="term" value="F:porin activity"/>
    <property type="evidence" value="ECO:0007669"/>
    <property type="project" value="InterPro"/>
</dbReference>
<reference evidence="3 4" key="1">
    <citation type="submission" date="2010-12" db="EMBL/GenBank/DDBJ databases">
        <title>Whole genome sequence of Acidiphilium multivorum AIU301.</title>
        <authorList>
            <person name="Narita-Yamada S."/>
            <person name="Nakamura S."/>
            <person name="Ito N."/>
            <person name="Takarada H."/>
            <person name="Katano Y."/>
            <person name="Nakazawa H."/>
            <person name="Hosoyama A."/>
            <person name="Yamada R."/>
            <person name="Fujita N."/>
        </authorList>
    </citation>
    <scope>NUCLEOTIDE SEQUENCE [LARGE SCALE GENOMIC DNA]</scope>
    <source>
        <strain evidence="4">DSM 11245 / JCM 8867 / AIU301</strain>
        <plasmid evidence="3 4">pACMV1</plasmid>
    </source>
</reference>
<evidence type="ECO:0000313" key="3">
    <source>
        <dbReference type="EMBL" id="BAJ83018.1"/>
    </source>
</evidence>
<keyword evidence="4" id="KW-1185">Reference proteome</keyword>
<organism evidence="3 4">
    <name type="scientific">Acidiphilium multivorum (strain DSM 11245 / JCM 8867 / NBRC 100883 / AIU 301)</name>
    <dbReference type="NCBI Taxonomy" id="926570"/>
    <lineage>
        <taxon>Bacteria</taxon>
        <taxon>Pseudomonadati</taxon>
        <taxon>Pseudomonadota</taxon>
        <taxon>Alphaproteobacteria</taxon>
        <taxon>Acetobacterales</taxon>
        <taxon>Acidocellaceae</taxon>
        <taxon>Acidiphilium</taxon>
    </lineage>
</organism>
<evidence type="ECO:0000256" key="1">
    <source>
        <dbReference type="ARBA" id="ARBA00008769"/>
    </source>
</evidence>
<dbReference type="Pfam" id="PF04966">
    <property type="entry name" value="OprB"/>
    <property type="match status" value="1"/>
</dbReference>
<dbReference type="HOGENOM" id="CLU_1270030_0_0_5"/>
<gene>
    <name evidence="3" type="ordered locus">ACMV_P1_02220</name>
</gene>
<dbReference type="Gene3D" id="2.40.160.180">
    <property type="entry name" value="Carbohydrate-selective porin OprB"/>
    <property type="match status" value="1"/>
</dbReference>
<evidence type="ECO:0000313" key="4">
    <source>
        <dbReference type="Proteomes" id="UP000007100"/>
    </source>
</evidence>
<dbReference type="InterPro" id="IPR038673">
    <property type="entry name" value="OprB_sf"/>
</dbReference>
<accession>F0J7F1</accession>
<dbReference type="EMBL" id="AP012036">
    <property type="protein sequence ID" value="BAJ83018.1"/>
    <property type="molecule type" value="Genomic_DNA"/>
</dbReference>
<dbReference type="InterPro" id="IPR007049">
    <property type="entry name" value="Carb-sel_porin_OprB"/>
</dbReference>
<dbReference type="GO" id="GO:0008643">
    <property type="term" value="P:carbohydrate transport"/>
    <property type="evidence" value="ECO:0007669"/>
    <property type="project" value="InterPro"/>
</dbReference>
<comment type="similarity">
    <text evidence="1 2">Belongs to the OprB family.</text>
</comment>
<evidence type="ECO:0000256" key="2">
    <source>
        <dbReference type="RuleBase" id="RU363072"/>
    </source>
</evidence>
<name>F0J7F1_ACIMA</name>
<geneLocation type="plasmid" evidence="3 4">
    <name>pACMV1</name>
</geneLocation>
<dbReference type="OrthoDB" id="177316at2"/>
<dbReference type="AlphaFoldDB" id="F0J7F1"/>
<sequence>MQNLSFNLTPTIGDNVAGFSHTSAGFMIWLKARSLVWRVGLYQGDPVQTFDQPFDRGAIGFLEVDRTWRNAAREITVKAGVWHYWQHRRLRSTLGPSVGGVYGIAEWRNIPIKRYRLGFFAQVAGNPESQGPISSYLGFGGKLSGFWAQHRRDALTFGIARAWFSTARTMAETTEEVAFVAHLPDRMIIEPDLQWIIHANGGPRNALVATLGAGVAF</sequence>
<dbReference type="KEGG" id="amv:ACMV_P1_02220"/>